<accession>A0A8S0ULV9</accession>
<keyword evidence="3" id="KW-1185">Reference proteome</keyword>
<dbReference type="Proteomes" id="UP000594638">
    <property type="component" value="Unassembled WGS sequence"/>
</dbReference>
<protein>
    <submittedName>
        <fullName evidence="2">Uncharacterized protein</fullName>
    </submittedName>
</protein>
<comment type="caution">
    <text evidence="2">The sequence shown here is derived from an EMBL/GenBank/DDBJ whole genome shotgun (WGS) entry which is preliminary data.</text>
</comment>
<evidence type="ECO:0000313" key="2">
    <source>
        <dbReference type="EMBL" id="CAA3019233.1"/>
    </source>
</evidence>
<evidence type="ECO:0000256" key="1">
    <source>
        <dbReference type="SAM" id="MobiDB-lite"/>
    </source>
</evidence>
<dbReference type="Gramene" id="OE9A008705T1">
    <property type="protein sequence ID" value="OE9A008705C1"/>
    <property type="gene ID" value="OE9A008705"/>
</dbReference>
<sequence length="87" mass="9643">MPKTRSYKLYARGRGDVPRRTKYRQLRRLSQNDSQLKNAIPDPGNIDQPPTTIGCCVNITSEAILDCGSILESPASLECSENVMCEA</sequence>
<evidence type="ECO:0000313" key="3">
    <source>
        <dbReference type="Proteomes" id="UP000594638"/>
    </source>
</evidence>
<dbReference type="AlphaFoldDB" id="A0A8S0ULV9"/>
<feature type="region of interest" description="Disordered" evidence="1">
    <location>
        <begin position="20"/>
        <end position="49"/>
    </location>
</feature>
<proteinExistence type="predicted"/>
<reference evidence="2 3" key="1">
    <citation type="submission" date="2019-12" db="EMBL/GenBank/DDBJ databases">
        <authorList>
            <person name="Alioto T."/>
            <person name="Alioto T."/>
            <person name="Gomez Garrido J."/>
        </authorList>
    </citation>
    <scope>NUCLEOTIDE SEQUENCE [LARGE SCALE GENOMIC DNA]</scope>
</reference>
<gene>
    <name evidence="2" type="ORF">OLEA9_A008705</name>
</gene>
<dbReference type="EMBL" id="CACTIH010008110">
    <property type="protein sequence ID" value="CAA3019233.1"/>
    <property type="molecule type" value="Genomic_DNA"/>
</dbReference>
<feature type="compositionally biased region" description="Polar residues" evidence="1">
    <location>
        <begin position="28"/>
        <end position="37"/>
    </location>
</feature>
<name>A0A8S0ULV9_OLEEU</name>
<feature type="non-terminal residue" evidence="2">
    <location>
        <position position="1"/>
    </location>
</feature>
<organism evidence="2 3">
    <name type="scientific">Olea europaea subsp. europaea</name>
    <dbReference type="NCBI Taxonomy" id="158383"/>
    <lineage>
        <taxon>Eukaryota</taxon>
        <taxon>Viridiplantae</taxon>
        <taxon>Streptophyta</taxon>
        <taxon>Embryophyta</taxon>
        <taxon>Tracheophyta</taxon>
        <taxon>Spermatophyta</taxon>
        <taxon>Magnoliopsida</taxon>
        <taxon>eudicotyledons</taxon>
        <taxon>Gunneridae</taxon>
        <taxon>Pentapetalae</taxon>
        <taxon>asterids</taxon>
        <taxon>lamiids</taxon>
        <taxon>Lamiales</taxon>
        <taxon>Oleaceae</taxon>
        <taxon>Oleeae</taxon>
        <taxon>Olea</taxon>
    </lineage>
</organism>